<dbReference type="Proteomes" id="UP001152759">
    <property type="component" value="Chromosome 6"/>
</dbReference>
<accession>A0A9P0AHU6</accession>
<feature type="region of interest" description="Disordered" evidence="1">
    <location>
        <begin position="544"/>
        <end position="566"/>
    </location>
</feature>
<sequence>MEAGTSDYDGQVLELNPLQNLMNFKKKSVQTKSRDFFEEFKHLGAVQPLSIHWLVPKKIYDHVDEIKGKDSSKKCRKNLSQVINQMVSIYNKQLKKGDVNLKVSQYTKDKSWKYRINGNDIQILIYSITTSFVKALSRQTQRRPKKSKKNDSLVFLIQSKPQERVMALTTGNAWQVVLKFCNYSFPIKVTEKVGDPRKVICLEKRMIFGSNIKEKVTKGPQRSKLTPLKTTDLYYRVENLKCDLKDDSSLFQIISCLIKKTNESEGGSESENENEDIDENEDDNENEYKNGDEDIALSGKKRKRERKINRIWIEVTKKGLRIGRKLPLLIYPNLFVLFANYVENMPTFNMEGTKETADPMFAFLKFFQPSPVLKKILDEELIDFMFERCLHGETPDFDVRHPHCEDYLLSNLFKIKIGDRFKRFGSMPPEIGDIIEMTVNKNIEEIVPSDKEKFKEGLFKGQLKFELYNCPDKKPKELIIDCIEGQLHFEKAFHCKIGKMWYILNEEYLSALNEDFQRLLKEALIAEKSEWWLHKRWKDTETLKAEDKERMKTEDRSNGESKKEET</sequence>
<keyword evidence="3" id="KW-1185">Reference proteome</keyword>
<evidence type="ECO:0000313" key="2">
    <source>
        <dbReference type="EMBL" id="CAH0391562.1"/>
    </source>
</evidence>
<protein>
    <submittedName>
        <fullName evidence="2">Uncharacterized protein</fullName>
    </submittedName>
</protein>
<feature type="compositionally biased region" description="Acidic residues" evidence="1">
    <location>
        <begin position="266"/>
        <end position="285"/>
    </location>
</feature>
<dbReference type="EMBL" id="OU963867">
    <property type="protein sequence ID" value="CAH0391562.1"/>
    <property type="molecule type" value="Genomic_DNA"/>
</dbReference>
<organism evidence="2 3">
    <name type="scientific">Bemisia tabaci</name>
    <name type="common">Sweetpotato whitefly</name>
    <name type="synonym">Aleurodes tabaci</name>
    <dbReference type="NCBI Taxonomy" id="7038"/>
    <lineage>
        <taxon>Eukaryota</taxon>
        <taxon>Metazoa</taxon>
        <taxon>Ecdysozoa</taxon>
        <taxon>Arthropoda</taxon>
        <taxon>Hexapoda</taxon>
        <taxon>Insecta</taxon>
        <taxon>Pterygota</taxon>
        <taxon>Neoptera</taxon>
        <taxon>Paraneoptera</taxon>
        <taxon>Hemiptera</taxon>
        <taxon>Sternorrhyncha</taxon>
        <taxon>Aleyrodoidea</taxon>
        <taxon>Aleyrodidae</taxon>
        <taxon>Aleyrodinae</taxon>
        <taxon>Bemisia</taxon>
    </lineage>
</organism>
<name>A0A9P0AHU6_BEMTA</name>
<reference evidence="2" key="1">
    <citation type="submission" date="2021-12" db="EMBL/GenBank/DDBJ databases">
        <authorList>
            <person name="King R."/>
        </authorList>
    </citation>
    <scope>NUCLEOTIDE SEQUENCE</scope>
</reference>
<evidence type="ECO:0000256" key="1">
    <source>
        <dbReference type="SAM" id="MobiDB-lite"/>
    </source>
</evidence>
<dbReference type="AlphaFoldDB" id="A0A9P0AHU6"/>
<proteinExistence type="predicted"/>
<feature type="region of interest" description="Disordered" evidence="1">
    <location>
        <begin position="263"/>
        <end position="296"/>
    </location>
</feature>
<gene>
    <name evidence="2" type="ORF">BEMITA_LOCUS10164</name>
</gene>
<evidence type="ECO:0000313" key="3">
    <source>
        <dbReference type="Proteomes" id="UP001152759"/>
    </source>
</evidence>